<dbReference type="PANTHER" id="PTHR31987">
    <property type="entry name" value="GLUTAMINASE A-RELATED"/>
    <property type="match status" value="1"/>
</dbReference>
<evidence type="ECO:0000256" key="2">
    <source>
        <dbReference type="SAM" id="Phobius"/>
    </source>
</evidence>
<dbReference type="PANTHER" id="PTHR31987:SF14">
    <property type="entry name" value="PUTATIVE (AFU_ORTHOLOGUE AFUA_6G09910)-RELATED"/>
    <property type="match status" value="1"/>
</dbReference>
<dbReference type="GO" id="GO:0003824">
    <property type="term" value="F:catalytic activity"/>
    <property type="evidence" value="ECO:0007669"/>
    <property type="project" value="UniProtKB-ARBA"/>
</dbReference>
<evidence type="ECO:0000313" key="5">
    <source>
        <dbReference type="EMBL" id="KAJ8483513.1"/>
    </source>
</evidence>
<organism evidence="5 6">
    <name type="scientific">Trametes cubensis</name>
    <dbReference type="NCBI Taxonomy" id="1111947"/>
    <lineage>
        <taxon>Eukaryota</taxon>
        <taxon>Fungi</taxon>
        <taxon>Dikarya</taxon>
        <taxon>Basidiomycota</taxon>
        <taxon>Agaricomycotina</taxon>
        <taxon>Agaricomycetes</taxon>
        <taxon>Polyporales</taxon>
        <taxon>Polyporaceae</taxon>
        <taxon>Trametes</taxon>
    </lineage>
</organism>
<evidence type="ECO:0008006" key="7">
    <source>
        <dbReference type="Google" id="ProtNLM"/>
    </source>
</evidence>
<reference evidence="5" key="1">
    <citation type="submission" date="2022-11" db="EMBL/GenBank/DDBJ databases">
        <title>Genome Sequence of Cubamyces cubensis.</title>
        <authorList>
            <person name="Buettner E."/>
        </authorList>
    </citation>
    <scope>NUCLEOTIDE SEQUENCE</scope>
    <source>
        <strain evidence="5">MPL-01</strain>
    </source>
</reference>
<feature type="region of interest" description="Disordered" evidence="1">
    <location>
        <begin position="825"/>
        <end position="885"/>
    </location>
</feature>
<keyword evidence="6" id="KW-1185">Reference proteome</keyword>
<dbReference type="InterPro" id="IPR032514">
    <property type="entry name" value="GtaA_central"/>
</dbReference>
<keyword evidence="2" id="KW-0472">Membrane</keyword>
<dbReference type="InterPro" id="IPR052743">
    <property type="entry name" value="Glutaminase_GtaA"/>
</dbReference>
<name>A0AAD7XCS7_9APHY</name>
<keyword evidence="2" id="KW-0812">Transmembrane</keyword>
<feature type="domain" description="Glutaminase A central" evidence="3">
    <location>
        <begin position="335"/>
        <end position="682"/>
    </location>
</feature>
<feature type="transmembrane region" description="Helical" evidence="2">
    <location>
        <begin position="719"/>
        <end position="744"/>
    </location>
</feature>
<evidence type="ECO:0000256" key="1">
    <source>
        <dbReference type="SAM" id="MobiDB-lite"/>
    </source>
</evidence>
<keyword evidence="2" id="KW-1133">Transmembrane helix</keyword>
<comment type="caution">
    <text evidence="5">The sequence shown here is derived from an EMBL/GenBank/DDBJ whole genome shotgun (WGS) entry which is preliminary data.</text>
</comment>
<dbReference type="Pfam" id="PF16335">
    <property type="entry name" value="GtaA_6_Hairpin"/>
    <property type="match status" value="1"/>
</dbReference>
<feature type="compositionally biased region" description="Basic and acidic residues" evidence="1">
    <location>
        <begin position="866"/>
        <end position="884"/>
    </location>
</feature>
<dbReference type="EMBL" id="JAPEVG010000092">
    <property type="protein sequence ID" value="KAJ8483513.1"/>
    <property type="molecule type" value="Genomic_DNA"/>
</dbReference>
<dbReference type="InterPro" id="IPR008928">
    <property type="entry name" value="6-hairpin_glycosidase_sf"/>
</dbReference>
<dbReference type="InterPro" id="IPR012341">
    <property type="entry name" value="6hp_glycosidase-like_sf"/>
</dbReference>
<gene>
    <name evidence="5" type="ORF">ONZ51_g4651</name>
</gene>
<protein>
    <recommendedName>
        <fullName evidence="7">DUF1793-domain-containing protein</fullName>
    </recommendedName>
</protein>
<feature type="compositionally biased region" description="Basic residues" evidence="1">
    <location>
        <begin position="854"/>
        <end position="864"/>
    </location>
</feature>
<feature type="domain" description="Glutaminase A N-terminal" evidence="4">
    <location>
        <begin position="98"/>
        <end position="328"/>
    </location>
</feature>
<evidence type="ECO:0000259" key="4">
    <source>
        <dbReference type="Pfam" id="PF17168"/>
    </source>
</evidence>
<feature type="compositionally biased region" description="Low complexity" evidence="1">
    <location>
        <begin position="838"/>
        <end position="849"/>
    </location>
</feature>
<dbReference type="SUPFAM" id="SSF48208">
    <property type="entry name" value="Six-hairpin glycosidases"/>
    <property type="match status" value="1"/>
</dbReference>
<evidence type="ECO:0000313" key="6">
    <source>
        <dbReference type="Proteomes" id="UP001215151"/>
    </source>
</evidence>
<dbReference type="GO" id="GO:0005975">
    <property type="term" value="P:carbohydrate metabolic process"/>
    <property type="evidence" value="ECO:0007669"/>
    <property type="project" value="InterPro"/>
</dbReference>
<dbReference type="InterPro" id="IPR033433">
    <property type="entry name" value="GtaA_N"/>
</dbReference>
<proteinExistence type="predicted"/>
<accession>A0AAD7XCS7</accession>
<dbReference type="Proteomes" id="UP001215151">
    <property type="component" value="Unassembled WGS sequence"/>
</dbReference>
<sequence>MLCLLSLAFPLISAYSPEQVFFPAAIPLSIRSPYMSVWQKSMNGGTPLSSSWPLFWGLQSIMGWAGKIRVDGQTYSWLGDDYGPPFVANVTNVQITPTRSIFVMQAGPMNVTVTFLSPIEPSDWVLQSLPFSYVSVEASSLDGQPHDVQMYSDISAEWLSGDRSSPVRWSQHSTGRSIYHEIDLQFPQRGVEIRDQAQDGIAYYAMANRSGLTWQIDKNTNTRGQFHGHGVLTNTFTTAFAPISPTFTVFAISVDLGTSTTFGPVTWAVGYVRNPSISYTTPRGNVEQLRPYFVTRYGVNNIGAAIDAWTTSFSDIQARAIAFDEAVMGNASQVSSHYADLVSLATRQTLGSLDITVSTDSTGQPNASDVRIFMKDVGSYVDTARVNPVERIYAALPALLYVNASLVGPLLKPLLDAQDNSTIPYAASDIGSAYPNATGVNTSHSDQGVEQTGSMLIALYAHARFSGDESLLSSHYNTTKRWANYLVSQALTPSNQVDADNKGSANMTNLAIKGIIGVKAMAEISRALGRDLDAEQYDSHATALVTSWQSLATSSDQQHLLGTYGDQQSWALMYNIYADILLGTNIVSHATTYYNTLLNMGSPSLYGIPLDGTIGNMTSASWQLFTAATVQESVVQGRLIDGVWARASYNGTAGTFADVYDSRTGIFVSGNAGPAIGGLFSILALSLPNVTIRTESVQGQSPGVSNHGDQINSYDKASMGAIVGVVLGGVVAAAAAVFVTFRLLHRWRRRHRLGDDAKTNKQSKYHRPSLVLDADTIQEASPVSLIIRDWATRASLQANFSDRLATNGSAGTSLTLRGSLNVSMSRGSTKLQDRMSHETASAAMEESSSPGQWRSRRERMHSSRVARSDHDHTSTSVQSRREPGQTDVFGLQVAIRDLWRMVQEMLAEQLEPPPEYTSTG</sequence>
<dbReference type="AlphaFoldDB" id="A0AAD7XCS7"/>
<evidence type="ECO:0000259" key="3">
    <source>
        <dbReference type="Pfam" id="PF16335"/>
    </source>
</evidence>
<dbReference type="Pfam" id="PF17168">
    <property type="entry name" value="DUF5127"/>
    <property type="match status" value="1"/>
</dbReference>
<dbReference type="Gene3D" id="1.50.10.10">
    <property type="match status" value="1"/>
</dbReference>